<evidence type="ECO:0000259" key="1">
    <source>
        <dbReference type="Pfam" id="PF01863"/>
    </source>
</evidence>
<dbReference type="Gene3D" id="3.30.2010.10">
    <property type="entry name" value="Metalloproteases ('zincins'), catalytic domain"/>
    <property type="match status" value="1"/>
</dbReference>
<protein>
    <submittedName>
        <fullName evidence="2">DUF45 domain-containing protein</fullName>
    </submittedName>
</protein>
<organism evidence="2 3">
    <name type="scientific">Candidatus Gallibacteroides avistercoris</name>
    <dbReference type="NCBI Taxonomy" id="2840833"/>
    <lineage>
        <taxon>Bacteria</taxon>
        <taxon>Pseudomonadati</taxon>
        <taxon>Bacteroidota</taxon>
        <taxon>Bacteroidia</taxon>
        <taxon>Bacteroidales</taxon>
        <taxon>Bacteroidaceae</taxon>
        <taxon>Bacteroidaceae incertae sedis</taxon>
        <taxon>Candidatus Gallibacteroides</taxon>
    </lineage>
</organism>
<dbReference type="AlphaFoldDB" id="A0A9D1M6J8"/>
<dbReference type="Proteomes" id="UP000824112">
    <property type="component" value="Unassembled WGS sequence"/>
</dbReference>
<dbReference type="PANTHER" id="PTHR30399:SF1">
    <property type="entry name" value="UTP PYROPHOSPHATASE"/>
    <property type="match status" value="1"/>
</dbReference>
<accession>A0A9D1M6J8</accession>
<evidence type="ECO:0000313" key="3">
    <source>
        <dbReference type="Proteomes" id="UP000824112"/>
    </source>
</evidence>
<reference evidence="2" key="1">
    <citation type="submission" date="2020-10" db="EMBL/GenBank/DDBJ databases">
        <authorList>
            <person name="Gilroy R."/>
        </authorList>
    </citation>
    <scope>NUCLEOTIDE SEQUENCE</scope>
    <source>
        <strain evidence="2">CHK158-818</strain>
    </source>
</reference>
<dbReference type="CDD" id="cd07344">
    <property type="entry name" value="M48_yhfN_like"/>
    <property type="match status" value="1"/>
</dbReference>
<dbReference type="PANTHER" id="PTHR30399">
    <property type="entry name" value="UNCHARACTERIZED PROTEIN YGJP"/>
    <property type="match status" value="1"/>
</dbReference>
<dbReference type="Pfam" id="PF01863">
    <property type="entry name" value="YgjP-like"/>
    <property type="match status" value="1"/>
</dbReference>
<dbReference type="InterPro" id="IPR053136">
    <property type="entry name" value="UTP_pyrophosphatase-like"/>
</dbReference>
<comment type="caution">
    <text evidence="2">The sequence shown here is derived from an EMBL/GenBank/DDBJ whole genome shotgun (WGS) entry which is preliminary data.</text>
</comment>
<name>A0A9D1M6J8_9BACT</name>
<dbReference type="EMBL" id="DVNA01000040">
    <property type="protein sequence ID" value="HIU54527.1"/>
    <property type="molecule type" value="Genomic_DNA"/>
</dbReference>
<proteinExistence type="predicted"/>
<dbReference type="InterPro" id="IPR002725">
    <property type="entry name" value="YgjP-like_metallopeptidase"/>
</dbReference>
<sequence length="233" mass="27072">MKLRKIENTEWGTIAVRTHAQARHVIYRVKNGQLTITAPPGLSLETIQTLIGEERERIKKLTNKRVSFLQAGDMITTRCFTIHLVPHKGNRLHFSLHEQLLTILYPADIPIETPSLQRALKKGICHFLHQSACSFLPTRAEQLSRRTNAPYWSVSISHGRQRLGKCDIRGNIWLSYYLMLLPDRLIDYVICHELAHLSEMNHSKRFHQICNQYCNGKEKILEKELKQFVFPIP</sequence>
<reference evidence="2" key="2">
    <citation type="journal article" date="2021" name="PeerJ">
        <title>Extensive microbial diversity within the chicken gut microbiome revealed by metagenomics and culture.</title>
        <authorList>
            <person name="Gilroy R."/>
            <person name="Ravi A."/>
            <person name="Getino M."/>
            <person name="Pursley I."/>
            <person name="Horton D.L."/>
            <person name="Alikhan N.F."/>
            <person name="Baker D."/>
            <person name="Gharbi K."/>
            <person name="Hall N."/>
            <person name="Watson M."/>
            <person name="Adriaenssens E.M."/>
            <person name="Foster-Nyarko E."/>
            <person name="Jarju S."/>
            <person name="Secka A."/>
            <person name="Antonio M."/>
            <person name="Oren A."/>
            <person name="Chaudhuri R.R."/>
            <person name="La Ragione R."/>
            <person name="Hildebrand F."/>
            <person name="Pallen M.J."/>
        </authorList>
    </citation>
    <scope>NUCLEOTIDE SEQUENCE</scope>
    <source>
        <strain evidence="2">CHK158-818</strain>
    </source>
</reference>
<evidence type="ECO:0000313" key="2">
    <source>
        <dbReference type="EMBL" id="HIU54527.1"/>
    </source>
</evidence>
<gene>
    <name evidence="2" type="ORF">IAB03_01815</name>
</gene>
<feature type="domain" description="YgjP-like metallopeptidase" evidence="1">
    <location>
        <begin position="24"/>
        <end position="226"/>
    </location>
</feature>